<sequence>MVKLDNNYEVRDPEGHLLAIIKNRKFKHLSVDVTEYLLTEEGLTDMQGVLVAKWDECDLVRLDDGVTRFTLRAID</sequence>
<proteinExistence type="predicted"/>
<organism evidence="1 2">
    <name type="scientific">Paenalcaligenes hominis</name>
    <dbReference type="NCBI Taxonomy" id="643674"/>
    <lineage>
        <taxon>Bacteria</taxon>
        <taxon>Pseudomonadati</taxon>
        <taxon>Pseudomonadota</taxon>
        <taxon>Betaproteobacteria</taxon>
        <taxon>Burkholderiales</taxon>
        <taxon>Alcaligenaceae</taxon>
        <taxon>Paenalcaligenes</taxon>
    </lineage>
</organism>
<dbReference type="KEGG" id="phn:PAEH1_01430"/>
<dbReference type="AlphaFoldDB" id="A0A1U9JXP4"/>
<accession>A0A1U9JXP4</accession>
<dbReference type="EMBL" id="CP019697">
    <property type="protein sequence ID" value="AQS50542.1"/>
    <property type="molecule type" value="Genomic_DNA"/>
</dbReference>
<reference evidence="1 2" key="1">
    <citation type="submission" date="2017-01" db="EMBL/GenBank/DDBJ databases">
        <title>Complete Genome Sequence of Paenalcaligenes hominis, Isolated from a paraplegic Patient with neurogenic bladder.</title>
        <authorList>
            <person name="Mukhopadhyay R."/>
            <person name="Joaquin J."/>
            <person name="Hogue R."/>
            <person name="Kilaru A."/>
            <person name="Jospin G."/>
            <person name="Mars K."/>
            <person name="Eisen J.A."/>
            <person name="Chaturvedi V."/>
        </authorList>
    </citation>
    <scope>NUCLEOTIDE SEQUENCE [LARGE SCALE GENOMIC DNA]</scope>
    <source>
        <strain evidence="1 2">15S00501</strain>
    </source>
</reference>
<evidence type="ECO:0000313" key="2">
    <source>
        <dbReference type="Proteomes" id="UP000189369"/>
    </source>
</evidence>
<name>A0A1U9JXP4_9BURK</name>
<dbReference type="Proteomes" id="UP000189369">
    <property type="component" value="Chromosome"/>
</dbReference>
<protein>
    <submittedName>
        <fullName evidence="1">Uncharacterized protein</fullName>
    </submittedName>
</protein>
<evidence type="ECO:0000313" key="1">
    <source>
        <dbReference type="EMBL" id="AQS50542.1"/>
    </source>
</evidence>
<dbReference type="STRING" id="643674.PAEH1_01430"/>
<gene>
    <name evidence="1" type="ORF">PAEH1_01430</name>
</gene>